<dbReference type="CDD" id="cd02958">
    <property type="entry name" value="UAS"/>
    <property type="match status" value="1"/>
</dbReference>
<dbReference type="Pfam" id="PF14555">
    <property type="entry name" value="UBA_4"/>
    <property type="match status" value="1"/>
</dbReference>
<dbReference type="SUPFAM" id="SSF52833">
    <property type="entry name" value="Thioredoxin-like"/>
    <property type="match status" value="1"/>
</dbReference>
<protein>
    <recommendedName>
        <fullName evidence="3">UBX domain-containing protein</fullName>
    </recommendedName>
</protein>
<dbReference type="SUPFAM" id="SSF46934">
    <property type="entry name" value="UBA-like"/>
    <property type="match status" value="1"/>
</dbReference>
<proteinExistence type="predicted"/>
<reference evidence="1 2" key="1">
    <citation type="journal article" date="2019" name="PLoS Negl. Trop. Dis.">
        <title>Whole genome sequencing of Entamoeba nuttalli reveals mammalian host-related molecular signatures and a novel octapeptide-repeat surface protein.</title>
        <authorList>
            <person name="Tanaka M."/>
            <person name="Makiuchi T."/>
            <person name="Komiyama T."/>
            <person name="Shiina T."/>
            <person name="Osaki K."/>
            <person name="Tachibana H."/>
        </authorList>
    </citation>
    <scope>NUCLEOTIDE SEQUENCE [LARGE SCALE GENOMIC DNA]</scope>
    <source>
        <strain evidence="1 2">P19-061405</strain>
    </source>
</reference>
<organism evidence="1 2">
    <name type="scientific">Entamoeba nuttalli</name>
    <dbReference type="NCBI Taxonomy" id="412467"/>
    <lineage>
        <taxon>Eukaryota</taxon>
        <taxon>Amoebozoa</taxon>
        <taxon>Evosea</taxon>
        <taxon>Archamoebae</taxon>
        <taxon>Mastigamoebida</taxon>
        <taxon>Entamoebidae</taxon>
        <taxon>Entamoeba</taxon>
    </lineage>
</organism>
<dbReference type="Gene3D" id="1.10.8.10">
    <property type="entry name" value="DNA helicase RuvA subunit, C-terminal domain"/>
    <property type="match status" value="1"/>
</dbReference>
<dbReference type="CDD" id="cd14351">
    <property type="entry name" value="UBA_Ubx1_like"/>
    <property type="match status" value="1"/>
</dbReference>
<dbReference type="Proteomes" id="UP001628156">
    <property type="component" value="Unassembled WGS sequence"/>
</dbReference>
<dbReference type="Gene3D" id="3.40.30.10">
    <property type="entry name" value="Glutaredoxin"/>
    <property type="match status" value="1"/>
</dbReference>
<dbReference type="PANTHER" id="PTHR23322:SF104">
    <property type="entry name" value="UBX DOMAIN-CONTAINING PROTEIN"/>
    <property type="match status" value="1"/>
</dbReference>
<comment type="caution">
    <text evidence="1">The sequence shown here is derived from an EMBL/GenBank/DDBJ whole genome shotgun (WGS) entry which is preliminary data.</text>
</comment>
<keyword evidence="2" id="KW-1185">Reference proteome</keyword>
<sequence>MNLPTKVQQFIELTGAPEEYAKLYLDNCNGNLETSVNAYLENEEIALKGDENYLAPEKIKITQLTTPTSTESNTFMFRNFKDEAEGKITNYQQFVPLSESSVLGDFGAACERAEKENKWILAYVFKENDLECLTFIRDVWKSSSVRWQMARNYILWVPLTAIANNYSTSTTGLSSIKTCDDYVTRYKIKMPSIALHNPITGELLELITARDEKELSLKLKDIIRVYEYPNKEEIKRKTDNICEISSDSSSEDNSDLICFGANKKPSQLKNDTTTSKITNIIEIDDSLLSESKKTSLKKSQDVVDPVNQNNPQLKIQQPTQELKPCIHKVSVYNKPKEGKPGKIKITLNKQTKIIEIYENYTVGDVLEIIRNEFNEKNIIIWGNLPRRRIDLMDENTLLTEVKLYPSSVLIVEQIK</sequence>
<dbReference type="InterPro" id="IPR050730">
    <property type="entry name" value="UBX_domain-protein"/>
</dbReference>
<accession>A0ABQ0DQQ0</accession>
<dbReference type="PANTHER" id="PTHR23322">
    <property type="entry name" value="FAS-ASSOCIATED PROTEIN"/>
    <property type="match status" value="1"/>
</dbReference>
<dbReference type="EMBL" id="BAAFRS010000245">
    <property type="protein sequence ID" value="GAB1225169.1"/>
    <property type="molecule type" value="Genomic_DNA"/>
</dbReference>
<gene>
    <name evidence="1" type="ORF">ENUP19_0245G0007</name>
</gene>
<evidence type="ECO:0000313" key="2">
    <source>
        <dbReference type="Proteomes" id="UP001628156"/>
    </source>
</evidence>
<dbReference type="InterPro" id="IPR036249">
    <property type="entry name" value="Thioredoxin-like_sf"/>
</dbReference>
<evidence type="ECO:0000313" key="1">
    <source>
        <dbReference type="EMBL" id="GAB1225169.1"/>
    </source>
</evidence>
<dbReference type="InterPro" id="IPR009060">
    <property type="entry name" value="UBA-like_sf"/>
</dbReference>
<name>A0ABQ0DQQ0_9EUKA</name>
<evidence type="ECO:0008006" key="3">
    <source>
        <dbReference type="Google" id="ProtNLM"/>
    </source>
</evidence>